<organism evidence="1">
    <name type="scientific">Arundo donax</name>
    <name type="common">Giant reed</name>
    <name type="synonym">Donax arundinaceus</name>
    <dbReference type="NCBI Taxonomy" id="35708"/>
    <lineage>
        <taxon>Eukaryota</taxon>
        <taxon>Viridiplantae</taxon>
        <taxon>Streptophyta</taxon>
        <taxon>Embryophyta</taxon>
        <taxon>Tracheophyta</taxon>
        <taxon>Spermatophyta</taxon>
        <taxon>Magnoliopsida</taxon>
        <taxon>Liliopsida</taxon>
        <taxon>Poales</taxon>
        <taxon>Poaceae</taxon>
        <taxon>PACMAD clade</taxon>
        <taxon>Arundinoideae</taxon>
        <taxon>Arundineae</taxon>
        <taxon>Arundo</taxon>
    </lineage>
</organism>
<evidence type="ECO:0000313" key="1">
    <source>
        <dbReference type="EMBL" id="JAE08416.1"/>
    </source>
</evidence>
<proteinExistence type="predicted"/>
<reference evidence="1" key="1">
    <citation type="submission" date="2014-09" db="EMBL/GenBank/DDBJ databases">
        <authorList>
            <person name="Magalhaes I.L.F."/>
            <person name="Oliveira U."/>
            <person name="Santos F.R."/>
            <person name="Vidigal T.H.D.A."/>
            <person name="Brescovit A.D."/>
            <person name="Santos A.J."/>
        </authorList>
    </citation>
    <scope>NUCLEOTIDE SEQUENCE</scope>
    <source>
        <tissue evidence="1">Shoot tissue taken approximately 20 cm above the soil surface</tissue>
    </source>
</reference>
<name>A0A0A9FE53_ARUDO</name>
<sequence>MARAGAAPGPFRWPL</sequence>
<dbReference type="EMBL" id="GBRH01189480">
    <property type="protein sequence ID" value="JAE08416.1"/>
    <property type="molecule type" value="Transcribed_RNA"/>
</dbReference>
<reference evidence="1" key="2">
    <citation type="journal article" date="2015" name="Data Brief">
        <title>Shoot transcriptome of the giant reed, Arundo donax.</title>
        <authorList>
            <person name="Barrero R.A."/>
            <person name="Guerrero F.D."/>
            <person name="Moolhuijzen P."/>
            <person name="Goolsby J.A."/>
            <person name="Tidwell J."/>
            <person name="Bellgard S.E."/>
            <person name="Bellgard M.I."/>
        </authorList>
    </citation>
    <scope>NUCLEOTIDE SEQUENCE</scope>
    <source>
        <tissue evidence="1">Shoot tissue taken approximately 20 cm above the soil surface</tissue>
    </source>
</reference>
<protein>
    <submittedName>
        <fullName evidence="1">Uncharacterized protein</fullName>
    </submittedName>
</protein>
<accession>A0A0A9FE53</accession>